<keyword evidence="3" id="KW-0804">Transcription</keyword>
<evidence type="ECO:0000256" key="2">
    <source>
        <dbReference type="ARBA" id="ARBA00023125"/>
    </source>
</evidence>
<dbReference type="PANTHER" id="PTHR44688:SF16">
    <property type="entry name" value="DNA-BINDING TRANSCRIPTIONAL ACTIVATOR DEVR_DOSR"/>
    <property type="match status" value="1"/>
</dbReference>
<keyword evidence="1" id="KW-0805">Transcription regulation</keyword>
<accession>A0A1W2FBV0</accession>
<dbReference type="eggNOG" id="COG2909">
    <property type="taxonomic scope" value="Bacteria"/>
</dbReference>
<dbReference type="Gene3D" id="1.10.10.10">
    <property type="entry name" value="Winged helix-like DNA-binding domain superfamily/Winged helix DNA-binding domain"/>
    <property type="match status" value="1"/>
</dbReference>
<proteinExistence type="predicted"/>
<dbReference type="InterPro" id="IPR036388">
    <property type="entry name" value="WH-like_DNA-bd_sf"/>
</dbReference>
<dbReference type="InterPro" id="IPR027417">
    <property type="entry name" value="P-loop_NTPase"/>
</dbReference>
<dbReference type="InterPro" id="IPR000792">
    <property type="entry name" value="Tscrpt_reg_LuxR_C"/>
</dbReference>
<name>A0A1W2FBV0_9PSEU</name>
<gene>
    <name evidence="5" type="ORF">SAMN05660733_05533</name>
</gene>
<dbReference type="Pfam" id="PF00196">
    <property type="entry name" value="GerE"/>
    <property type="match status" value="1"/>
</dbReference>
<keyword evidence="2 5" id="KW-0238">DNA-binding</keyword>
<dbReference type="SMART" id="SM00421">
    <property type="entry name" value="HTH_LUXR"/>
    <property type="match status" value="1"/>
</dbReference>
<evidence type="ECO:0000256" key="3">
    <source>
        <dbReference type="ARBA" id="ARBA00023163"/>
    </source>
</evidence>
<protein>
    <submittedName>
        <fullName evidence="5">DNA-binding response regulator, NarL/FixJ family, contains REC and HTH domains</fullName>
    </submittedName>
</protein>
<dbReference type="PROSITE" id="PS50043">
    <property type="entry name" value="HTH_LUXR_2"/>
    <property type="match status" value="1"/>
</dbReference>
<dbReference type="Proteomes" id="UP000192840">
    <property type="component" value="Unassembled WGS sequence"/>
</dbReference>
<dbReference type="GO" id="GO:0003677">
    <property type="term" value="F:DNA binding"/>
    <property type="evidence" value="ECO:0007669"/>
    <property type="project" value="UniProtKB-KW"/>
</dbReference>
<evidence type="ECO:0000313" key="5">
    <source>
        <dbReference type="EMBL" id="SMD19425.1"/>
    </source>
</evidence>
<dbReference type="CDD" id="cd06170">
    <property type="entry name" value="LuxR_C_like"/>
    <property type="match status" value="1"/>
</dbReference>
<dbReference type="GO" id="GO:0006355">
    <property type="term" value="P:regulation of DNA-templated transcription"/>
    <property type="evidence" value="ECO:0007669"/>
    <property type="project" value="InterPro"/>
</dbReference>
<evidence type="ECO:0000256" key="1">
    <source>
        <dbReference type="ARBA" id="ARBA00023015"/>
    </source>
</evidence>
<dbReference type="SUPFAM" id="SSF52540">
    <property type="entry name" value="P-loop containing nucleoside triphosphate hydrolases"/>
    <property type="match status" value="1"/>
</dbReference>
<dbReference type="SUPFAM" id="SSF46894">
    <property type="entry name" value="C-terminal effector domain of the bipartite response regulators"/>
    <property type="match status" value="1"/>
</dbReference>
<dbReference type="RefSeq" id="WP_030479170.1">
    <property type="nucleotide sequence ID" value="NZ_FWYC01000013.1"/>
</dbReference>
<sequence length="772" mass="82553">MGWPFVGRDAELIAVRRAVRGAGLIVAGPAGVGKTRLLDEVECDVRLRATAAMSEIPLGVMAPFLPSVDPSPLAMLTAARTALRGRVVVVDDVHLLDDASAGLLHQLVQHREAVVVATLRSGERAPEPVVALWKDELLPRIELEPLGRAAVVEVLETVLGGVLDSVTADRLWTASAGNMLLLREMHFAAQWVSHGGVWSLDGPLPLSPRLVELIEAHLGAVPAEERRVLELLAFGEPLDLAASETLDGLVTVTDDGLRLAHPLYGEVLRAQCPPLRKRNHQRYLASVLDDPLRVAVLRLDSGTADDPELLLRAANIASATGGVVLAERLARAAWSVGGGVEAARQLALILLFTDRAEEAEKVFAPVATDDDPIEVRTMRAMNLGWALGRTEEAAEMIMMPAGRAVFLFFDGKYDEARALLSPSDSGEAAILAMIDVVQGRYTGPFPVVPPHPEVGLGAEMNLFSEVFVYSMHGELARAERLAVQAHREKAEWDSMRSSWAVSCAGLARAGGRLLEARRLLREARPTQPFVRLCELAHVEALLGNDARALLAEAEPLAPPGMRPYGIGLWQARIWAGGTSPFEAAEDARTHTEFAAEAVFLHEAVRLGRASDALERLRELAATMTGLLVPVYAAHAEALVRNDSAALEEVAARFEKAGYVLFAAEAAAASGNRALAGRLIGLCEGARTPALAGVTLVPLTKREREVAVLAARGLTNKEIAESLVISVRTVDNHLSSTYAKLGIATRGELALVLGDDLDRPGITLGTVRTTGSA</sequence>
<feature type="domain" description="HTH luxR-type" evidence="4">
    <location>
        <begin position="691"/>
        <end position="756"/>
    </location>
</feature>
<organism evidence="5 6">
    <name type="scientific">Lentzea albidocapillata</name>
    <dbReference type="NCBI Taxonomy" id="40571"/>
    <lineage>
        <taxon>Bacteria</taxon>
        <taxon>Bacillati</taxon>
        <taxon>Actinomycetota</taxon>
        <taxon>Actinomycetes</taxon>
        <taxon>Pseudonocardiales</taxon>
        <taxon>Pseudonocardiaceae</taxon>
        <taxon>Lentzea</taxon>
    </lineage>
</organism>
<keyword evidence="6" id="KW-1185">Reference proteome</keyword>
<evidence type="ECO:0000259" key="4">
    <source>
        <dbReference type="PROSITE" id="PS50043"/>
    </source>
</evidence>
<dbReference type="PANTHER" id="PTHR44688">
    <property type="entry name" value="DNA-BINDING TRANSCRIPTIONAL ACTIVATOR DEVR_DOSR"/>
    <property type="match status" value="1"/>
</dbReference>
<dbReference type="EMBL" id="FWYC01000013">
    <property type="protein sequence ID" value="SMD19425.1"/>
    <property type="molecule type" value="Genomic_DNA"/>
</dbReference>
<dbReference type="PRINTS" id="PR00038">
    <property type="entry name" value="HTHLUXR"/>
</dbReference>
<reference evidence="6" key="1">
    <citation type="submission" date="2017-04" db="EMBL/GenBank/DDBJ databases">
        <authorList>
            <person name="Varghese N."/>
            <person name="Submissions S."/>
        </authorList>
    </citation>
    <scope>NUCLEOTIDE SEQUENCE [LARGE SCALE GENOMIC DNA]</scope>
    <source>
        <strain evidence="6">DSM 44073</strain>
    </source>
</reference>
<dbReference type="AlphaFoldDB" id="A0A1W2FBV0"/>
<dbReference type="InterPro" id="IPR016032">
    <property type="entry name" value="Sig_transdc_resp-reg_C-effctor"/>
</dbReference>
<evidence type="ECO:0000313" key="6">
    <source>
        <dbReference type="Proteomes" id="UP000192840"/>
    </source>
</evidence>
<dbReference type="STRING" id="40571.SAMN05660733_05533"/>
<dbReference type="PROSITE" id="PS00622">
    <property type="entry name" value="HTH_LUXR_1"/>
    <property type="match status" value="1"/>
</dbReference>